<evidence type="ECO:0000313" key="20">
    <source>
        <dbReference type="Proteomes" id="UP000295341"/>
    </source>
</evidence>
<dbReference type="Pfam" id="PF22461">
    <property type="entry name" value="SLBB_2"/>
    <property type="match status" value="1"/>
</dbReference>
<feature type="compositionally biased region" description="Basic and acidic residues" evidence="15">
    <location>
        <begin position="113"/>
        <end position="134"/>
    </location>
</feature>
<dbReference type="Gene3D" id="3.10.560.10">
    <property type="entry name" value="Outer membrane lipoprotein wza domain like"/>
    <property type="match status" value="6"/>
</dbReference>
<dbReference type="GO" id="GO:0046930">
    <property type="term" value="C:pore complex"/>
    <property type="evidence" value="ECO:0007669"/>
    <property type="project" value="UniProtKB-KW"/>
</dbReference>
<feature type="domain" description="Soluble ligand binding" evidence="17">
    <location>
        <begin position="817"/>
        <end position="865"/>
    </location>
</feature>
<protein>
    <submittedName>
        <fullName evidence="19">Protein involved in polysaccharide export with SLBB domain</fullName>
    </submittedName>
</protein>
<evidence type="ECO:0000256" key="3">
    <source>
        <dbReference type="ARBA" id="ARBA00022448"/>
    </source>
</evidence>
<feature type="domain" description="Soluble ligand binding" evidence="17">
    <location>
        <begin position="589"/>
        <end position="640"/>
    </location>
</feature>
<sequence>MIVGLLVSPLAWRRSSDSSQDWMFPGGRLLNKTLRGAWFAVLVGMLGAIAPEVAWSATVVDPQTLEALSNLSDAEREALMQRYQGGSAAREDEQDADRIPGQMRMSTGIESLRQQDRGNRADQKRSHADSDPQKGARQGSRFDQLNRDEQVSMSRACLERKKRRANREGNAGQPKTTADAPACTAVELDDYLGAVYPFGRFLERPRPFGYELFDQDAGELSSITDIPVPTDYMLGPGDKVEVQLFGKENRRYVLTVTRDGILQFPQLGPIPVAGMSFDEVQELLQARVADSMIGVEASITMGALRSIRIFVLGDVRKPGSYTVSSLSTVTHALFASGGIPETGSLRGVQVKRGGEVVTTLDLYDLLLRGDTGDDMVLEPGDVVFIPPVGKTASISGEVVRPATYELRGSSTVSELIELSGGLLPTAYLQSASLERVRRQTDRTIATLDLTASKGKDTALQSGDHLQVYSVFDRAENVVLLTGAFERPGLLQWKEGMRISDAIPDLRRLKARADANYLLIRREVGPERRIETISANPSAALRDPGSPENLLLQSRDQLVVFPNQGTREDLLEPILDDLRQQAGMNQDVQIVDITGRVKAPGEYPLTAPMTVSELVRAAGGGVDDSYPREVEVIRRTIVNGQRREITRNVIDLSDPEAARTLLSPYDTVNVRPIQGWYKTERVQLLGEVKLPGEYVIQPNETIESVIRRAGGFTQEAYLPGTIFSREEIRARQQAELARQGQRLKSELLQVQLDYRGSEKADVDVVRVRQLGALLAEELENAQALGRIVIDMEATLSGRAPVALRDGDAITIPRRPAEVTVLGEVSYPTTHLYQEGFSYKDYLQQSGGFSSRADRGSTFVVRINGEVSALDRADAPMPGDVVIVPFKVDRGRGLFMTATIAQIIGQLAITAASFKTIGIF</sequence>
<dbReference type="EMBL" id="SOBT01000012">
    <property type="protein sequence ID" value="TDU24142.1"/>
    <property type="molecule type" value="Genomic_DNA"/>
</dbReference>
<feature type="domain" description="Polysaccharide export protein N-terminal" evidence="16">
    <location>
        <begin position="227"/>
        <end position="300"/>
    </location>
</feature>
<keyword evidence="7" id="KW-0732">Signal</keyword>
<dbReference type="InterPro" id="IPR019554">
    <property type="entry name" value="Soluble_ligand-bd"/>
</dbReference>
<dbReference type="GO" id="GO:0009279">
    <property type="term" value="C:cell outer membrane"/>
    <property type="evidence" value="ECO:0007669"/>
    <property type="project" value="UniProtKB-SubCell"/>
</dbReference>
<keyword evidence="4" id="KW-1134">Transmembrane beta strand</keyword>
<evidence type="ECO:0000256" key="13">
    <source>
        <dbReference type="ARBA" id="ARBA00023237"/>
    </source>
</evidence>
<evidence type="ECO:0000256" key="12">
    <source>
        <dbReference type="ARBA" id="ARBA00023139"/>
    </source>
</evidence>
<accession>A0A4R7NTS8</accession>
<dbReference type="Pfam" id="PF02563">
    <property type="entry name" value="Poly_export"/>
    <property type="match status" value="1"/>
</dbReference>
<keyword evidence="10" id="KW-0626">Porin</keyword>
<reference evidence="19 20" key="1">
    <citation type="submission" date="2019-03" db="EMBL/GenBank/DDBJ databases">
        <title>Genomic Encyclopedia of Type Strains, Phase IV (KMG-IV): sequencing the most valuable type-strain genomes for metagenomic binning, comparative biology and taxonomic classification.</title>
        <authorList>
            <person name="Goeker M."/>
        </authorList>
    </citation>
    <scope>NUCLEOTIDE SEQUENCE [LARGE SCALE GENOMIC DNA]</scope>
    <source>
        <strain evidence="19 20">DSM 26377</strain>
    </source>
</reference>
<keyword evidence="8" id="KW-0625">Polysaccharide transport</keyword>
<feature type="domain" description="Soluble ligand binding" evidence="17">
    <location>
        <begin position="680"/>
        <end position="716"/>
    </location>
</feature>
<evidence type="ECO:0000256" key="10">
    <source>
        <dbReference type="ARBA" id="ARBA00023114"/>
    </source>
</evidence>
<keyword evidence="13" id="KW-0998">Cell outer membrane</keyword>
<comment type="similarity">
    <text evidence="2">Belongs to the BexD/CtrA/VexA family.</text>
</comment>
<evidence type="ECO:0000313" key="19">
    <source>
        <dbReference type="EMBL" id="TDU24142.1"/>
    </source>
</evidence>
<dbReference type="GO" id="GO:0006811">
    <property type="term" value="P:monoatomic ion transport"/>
    <property type="evidence" value="ECO:0007669"/>
    <property type="project" value="UniProtKB-KW"/>
</dbReference>
<evidence type="ECO:0000256" key="7">
    <source>
        <dbReference type="ARBA" id="ARBA00022729"/>
    </source>
</evidence>
<feature type="domain" description="SLBB" evidence="18">
    <location>
        <begin position="308"/>
        <end position="385"/>
    </location>
</feature>
<evidence type="ECO:0000256" key="4">
    <source>
        <dbReference type="ARBA" id="ARBA00022452"/>
    </source>
</evidence>
<dbReference type="Proteomes" id="UP000295341">
    <property type="component" value="Unassembled WGS sequence"/>
</dbReference>
<dbReference type="PANTHER" id="PTHR33619">
    <property type="entry name" value="POLYSACCHARIDE EXPORT PROTEIN GFCE-RELATED"/>
    <property type="match status" value="1"/>
</dbReference>
<evidence type="ECO:0000256" key="5">
    <source>
        <dbReference type="ARBA" id="ARBA00022597"/>
    </source>
</evidence>
<keyword evidence="5" id="KW-0762">Sugar transport</keyword>
<dbReference type="PANTHER" id="PTHR33619:SF3">
    <property type="entry name" value="POLYSACCHARIDE EXPORT PROTEIN GFCE-RELATED"/>
    <property type="match status" value="1"/>
</dbReference>
<dbReference type="InterPro" id="IPR049712">
    <property type="entry name" value="Poly_export"/>
</dbReference>
<comment type="caution">
    <text evidence="19">The sequence shown here is derived from an EMBL/GenBank/DDBJ whole genome shotgun (WGS) entry which is preliminary data.</text>
</comment>
<evidence type="ECO:0000256" key="14">
    <source>
        <dbReference type="ARBA" id="ARBA00023288"/>
    </source>
</evidence>
<keyword evidence="6" id="KW-0812">Transmembrane</keyword>
<evidence type="ECO:0000259" key="16">
    <source>
        <dbReference type="Pfam" id="PF02563"/>
    </source>
</evidence>
<evidence type="ECO:0000256" key="11">
    <source>
        <dbReference type="ARBA" id="ARBA00023136"/>
    </source>
</evidence>
<dbReference type="Pfam" id="PF10531">
    <property type="entry name" value="SLBB"/>
    <property type="match status" value="4"/>
</dbReference>
<dbReference type="InterPro" id="IPR054765">
    <property type="entry name" value="SLBB_dom"/>
</dbReference>
<dbReference type="GO" id="GO:0015288">
    <property type="term" value="F:porin activity"/>
    <property type="evidence" value="ECO:0007669"/>
    <property type="project" value="UniProtKB-KW"/>
</dbReference>
<evidence type="ECO:0000256" key="9">
    <source>
        <dbReference type="ARBA" id="ARBA00023065"/>
    </source>
</evidence>
<feature type="domain" description="Soluble ligand binding" evidence="17">
    <location>
        <begin position="393"/>
        <end position="442"/>
    </location>
</feature>
<evidence type="ECO:0000256" key="2">
    <source>
        <dbReference type="ARBA" id="ARBA00009450"/>
    </source>
</evidence>
<keyword evidence="11" id="KW-0472">Membrane</keyword>
<comment type="subcellular location">
    <subcellularLocation>
        <location evidence="1">Cell outer membrane</location>
        <topology evidence="1">Multi-pass membrane protein</topology>
    </subcellularLocation>
</comment>
<gene>
    <name evidence="19" type="ORF">DFR24_4405</name>
</gene>
<feature type="region of interest" description="Disordered" evidence="15">
    <location>
        <begin position="83"/>
        <end position="179"/>
    </location>
</feature>
<name>A0A4R7NTS8_9GAMM</name>
<keyword evidence="12" id="KW-0564">Palmitate</keyword>
<evidence type="ECO:0000256" key="1">
    <source>
        <dbReference type="ARBA" id="ARBA00004571"/>
    </source>
</evidence>
<evidence type="ECO:0000259" key="18">
    <source>
        <dbReference type="Pfam" id="PF22461"/>
    </source>
</evidence>
<keyword evidence="9" id="KW-0406">Ion transport</keyword>
<evidence type="ECO:0000256" key="15">
    <source>
        <dbReference type="SAM" id="MobiDB-lite"/>
    </source>
</evidence>
<dbReference type="GO" id="GO:0015159">
    <property type="term" value="F:polysaccharide transmembrane transporter activity"/>
    <property type="evidence" value="ECO:0007669"/>
    <property type="project" value="InterPro"/>
</dbReference>
<evidence type="ECO:0000256" key="6">
    <source>
        <dbReference type="ARBA" id="ARBA00022692"/>
    </source>
</evidence>
<proteinExistence type="inferred from homology"/>
<dbReference type="InterPro" id="IPR003715">
    <property type="entry name" value="Poly_export_N"/>
</dbReference>
<organism evidence="19 20">
    <name type="scientific">Panacagrimonas perspica</name>
    <dbReference type="NCBI Taxonomy" id="381431"/>
    <lineage>
        <taxon>Bacteria</taxon>
        <taxon>Pseudomonadati</taxon>
        <taxon>Pseudomonadota</taxon>
        <taxon>Gammaproteobacteria</taxon>
        <taxon>Nevskiales</taxon>
        <taxon>Nevskiaceae</taxon>
        <taxon>Panacagrimonas</taxon>
    </lineage>
</organism>
<keyword evidence="14" id="KW-0449">Lipoprotein</keyword>
<keyword evidence="20" id="KW-1185">Reference proteome</keyword>
<dbReference type="AlphaFoldDB" id="A0A4R7NTS8"/>
<evidence type="ECO:0000259" key="17">
    <source>
        <dbReference type="Pfam" id="PF10531"/>
    </source>
</evidence>
<keyword evidence="3" id="KW-0813">Transport</keyword>
<evidence type="ECO:0000256" key="8">
    <source>
        <dbReference type="ARBA" id="ARBA00023047"/>
    </source>
</evidence>